<organism evidence="11 12">
    <name type="scientific">Clostridium tetanomorphum</name>
    <dbReference type="NCBI Taxonomy" id="1553"/>
    <lineage>
        <taxon>Bacteria</taxon>
        <taxon>Bacillati</taxon>
        <taxon>Bacillota</taxon>
        <taxon>Clostridia</taxon>
        <taxon>Eubacteriales</taxon>
        <taxon>Clostridiaceae</taxon>
        <taxon>Clostridium</taxon>
    </lineage>
</organism>
<sequence>MDKWIILNKFIILIYCSIKYVNELYSRDFLIILGFLLYISINMIYYIISKRRFKVVIDILMIIGLILLGTQGNSIFLLFLPITFIQFVYSNNLNNIYTIALIFISTILIDKNIIAEYFLILLFSYLIYVLSYNNHYKIEKLLKEKDDLKSKNYHLYDRINKNLEYENQVIYTSKLEERNKISQQLHDKVGHTISGSLMQLEAVKLLMDKDKEKANMFLDNTIEVLRQGMESIRIVLHSIKPASEQMGVNKIKLMLNKVSSRSNVKCNLIYNGNLQRISYLQWKIIDDSLKECITNTIKYSKATKITVNIEIFNKIIRVEIKDNGIGAFKIKKSMGIKGIEERCEQIMGKVIIDGSSGFSVILILPIEA</sequence>
<dbReference type="InterPro" id="IPR050482">
    <property type="entry name" value="Sensor_HK_TwoCompSys"/>
</dbReference>
<dbReference type="GO" id="GO:0000155">
    <property type="term" value="F:phosphorelay sensor kinase activity"/>
    <property type="evidence" value="ECO:0007669"/>
    <property type="project" value="InterPro"/>
</dbReference>
<comment type="caution">
    <text evidence="11">The sequence shown here is derived from an EMBL/GenBank/DDBJ whole genome shotgun (WGS) entry which is preliminary data.</text>
</comment>
<feature type="domain" description="Signal transduction histidine kinase subgroup 3 dimerisation and phosphoacceptor" evidence="10">
    <location>
        <begin position="177"/>
        <end position="243"/>
    </location>
</feature>
<keyword evidence="6 11" id="KW-0418">Kinase</keyword>
<dbReference type="GO" id="GO:0005524">
    <property type="term" value="F:ATP binding"/>
    <property type="evidence" value="ECO:0007669"/>
    <property type="project" value="UniProtKB-KW"/>
</dbReference>
<keyword evidence="8" id="KW-0902">Two-component regulatory system</keyword>
<feature type="transmembrane region" description="Helical" evidence="9">
    <location>
        <begin position="29"/>
        <end position="48"/>
    </location>
</feature>
<gene>
    <name evidence="11" type="ORF">HGG79_07925</name>
</gene>
<protein>
    <recommendedName>
        <fullName evidence="2">histidine kinase</fullName>
        <ecNumber evidence="2">2.7.13.3</ecNumber>
    </recommendedName>
</protein>
<dbReference type="AlphaFoldDB" id="A0A923E9P9"/>
<keyword evidence="3" id="KW-0597">Phosphoprotein</keyword>
<evidence type="ECO:0000313" key="12">
    <source>
        <dbReference type="Proteomes" id="UP000563151"/>
    </source>
</evidence>
<dbReference type="Gene3D" id="1.20.5.1930">
    <property type="match status" value="1"/>
</dbReference>
<evidence type="ECO:0000256" key="4">
    <source>
        <dbReference type="ARBA" id="ARBA00022679"/>
    </source>
</evidence>
<feature type="transmembrane region" description="Helical" evidence="9">
    <location>
        <begin position="92"/>
        <end position="109"/>
    </location>
</feature>
<evidence type="ECO:0000256" key="6">
    <source>
        <dbReference type="ARBA" id="ARBA00022777"/>
    </source>
</evidence>
<name>A0A923E9P9_CLOTT</name>
<reference evidence="11 12" key="1">
    <citation type="submission" date="2020-04" db="EMBL/GenBank/DDBJ databases">
        <title>Genomic insights into acetone-butanol-ethanol (ABE) fermentation by sequencing solventogenic clostridia strains.</title>
        <authorList>
            <person name="Brown S."/>
        </authorList>
    </citation>
    <scope>NUCLEOTIDE SEQUENCE [LARGE SCALE GENOMIC DNA]</scope>
    <source>
        <strain evidence="11 12">DJ011</strain>
    </source>
</reference>
<dbReference type="SUPFAM" id="SSF55874">
    <property type="entry name" value="ATPase domain of HSP90 chaperone/DNA topoisomerase II/histidine kinase"/>
    <property type="match status" value="1"/>
</dbReference>
<dbReference type="GO" id="GO:0046983">
    <property type="term" value="F:protein dimerization activity"/>
    <property type="evidence" value="ECO:0007669"/>
    <property type="project" value="InterPro"/>
</dbReference>
<dbReference type="EC" id="2.7.13.3" evidence="2"/>
<evidence type="ECO:0000256" key="5">
    <source>
        <dbReference type="ARBA" id="ARBA00022741"/>
    </source>
</evidence>
<evidence type="ECO:0000256" key="7">
    <source>
        <dbReference type="ARBA" id="ARBA00022840"/>
    </source>
</evidence>
<evidence type="ECO:0000256" key="1">
    <source>
        <dbReference type="ARBA" id="ARBA00000085"/>
    </source>
</evidence>
<keyword evidence="12" id="KW-1185">Reference proteome</keyword>
<accession>A0A923E9P9</accession>
<evidence type="ECO:0000256" key="3">
    <source>
        <dbReference type="ARBA" id="ARBA00022553"/>
    </source>
</evidence>
<proteinExistence type="predicted"/>
<dbReference type="PANTHER" id="PTHR24421:SF10">
    <property type="entry name" value="NITRATE_NITRITE SENSOR PROTEIN NARQ"/>
    <property type="match status" value="1"/>
</dbReference>
<dbReference type="InterPro" id="IPR011712">
    <property type="entry name" value="Sig_transdc_His_kin_sub3_dim/P"/>
</dbReference>
<comment type="catalytic activity">
    <reaction evidence="1">
        <text>ATP + protein L-histidine = ADP + protein N-phospho-L-histidine.</text>
        <dbReference type="EC" id="2.7.13.3"/>
    </reaction>
</comment>
<evidence type="ECO:0000313" key="11">
    <source>
        <dbReference type="EMBL" id="MBC2397701.1"/>
    </source>
</evidence>
<keyword evidence="9" id="KW-1133">Transmembrane helix</keyword>
<feature type="transmembrane region" description="Helical" evidence="9">
    <location>
        <begin position="114"/>
        <end position="132"/>
    </location>
</feature>
<evidence type="ECO:0000259" key="10">
    <source>
        <dbReference type="Pfam" id="PF07730"/>
    </source>
</evidence>
<dbReference type="RefSeq" id="WP_035148247.1">
    <property type="nucleotide sequence ID" value="NZ_JAAZWO010000007.1"/>
</dbReference>
<evidence type="ECO:0000256" key="2">
    <source>
        <dbReference type="ARBA" id="ARBA00012438"/>
    </source>
</evidence>
<feature type="transmembrane region" description="Helical" evidence="9">
    <location>
        <begin position="55"/>
        <end position="80"/>
    </location>
</feature>
<dbReference type="GO" id="GO:0016020">
    <property type="term" value="C:membrane"/>
    <property type="evidence" value="ECO:0007669"/>
    <property type="project" value="InterPro"/>
</dbReference>
<dbReference type="EMBL" id="JAAZWO010000007">
    <property type="protein sequence ID" value="MBC2397701.1"/>
    <property type="molecule type" value="Genomic_DNA"/>
</dbReference>
<keyword evidence="5" id="KW-0547">Nucleotide-binding</keyword>
<keyword evidence="7" id="KW-0067">ATP-binding</keyword>
<dbReference type="InterPro" id="IPR036890">
    <property type="entry name" value="HATPase_C_sf"/>
</dbReference>
<dbReference type="Gene3D" id="3.30.565.10">
    <property type="entry name" value="Histidine kinase-like ATPase, C-terminal domain"/>
    <property type="match status" value="1"/>
</dbReference>
<dbReference type="PANTHER" id="PTHR24421">
    <property type="entry name" value="NITRATE/NITRITE SENSOR PROTEIN NARX-RELATED"/>
    <property type="match status" value="1"/>
</dbReference>
<evidence type="ECO:0000256" key="8">
    <source>
        <dbReference type="ARBA" id="ARBA00023012"/>
    </source>
</evidence>
<keyword evidence="9" id="KW-0472">Membrane</keyword>
<keyword evidence="9" id="KW-0812">Transmembrane</keyword>
<dbReference type="Proteomes" id="UP000563151">
    <property type="component" value="Unassembled WGS sequence"/>
</dbReference>
<dbReference type="Pfam" id="PF07730">
    <property type="entry name" value="HisKA_3"/>
    <property type="match status" value="1"/>
</dbReference>
<keyword evidence="4" id="KW-0808">Transferase</keyword>
<evidence type="ECO:0000256" key="9">
    <source>
        <dbReference type="SAM" id="Phobius"/>
    </source>
</evidence>